<sequence length="143" mass="14464">MLNRLDPAIGAFVLRLSLGVMLIAHGLLKVLVFTIPGTVGYFTSLGLPAIAAYATLAIELIGGLAMIVGFQVRAVAAITVPVLLGAAIFGHGGNGWVFSNPNGGWEYPVFLTAAAVAQVFLGAGAFALGGTASAEARLAAAVR</sequence>
<reference evidence="8" key="1">
    <citation type="submission" date="2024-06" db="EMBL/GenBank/DDBJ databases">
        <title>Methylostella associata gen. nov., sp. nov., a novel Ancalomicrobiaceae-affiliated facultatively methylotrophic bacteria that feed on methanotrophs of the genus Methylococcus.</title>
        <authorList>
            <person name="Saltykova V."/>
            <person name="Danilova O.V."/>
            <person name="Oshkin I.Y."/>
            <person name="Belova S.E."/>
            <person name="Pimenov N.V."/>
            <person name="Dedysh S.N."/>
        </authorList>
    </citation>
    <scope>NUCLEOTIDE SEQUENCE</scope>
    <source>
        <strain evidence="8">S20</strain>
    </source>
</reference>
<keyword evidence="6 7" id="KW-0472">Membrane</keyword>
<dbReference type="EMBL" id="CP158568">
    <property type="protein sequence ID" value="XBY44605.1"/>
    <property type="molecule type" value="Genomic_DNA"/>
</dbReference>
<dbReference type="PANTHER" id="PTHR33452">
    <property type="entry name" value="OXIDOREDUCTASE CATD-RELATED"/>
    <property type="match status" value="1"/>
</dbReference>
<organism evidence="8">
    <name type="scientific">Methyloraptor flagellatus</name>
    <dbReference type="NCBI Taxonomy" id="3162530"/>
    <lineage>
        <taxon>Bacteria</taxon>
        <taxon>Pseudomonadati</taxon>
        <taxon>Pseudomonadota</taxon>
        <taxon>Alphaproteobacteria</taxon>
        <taxon>Hyphomicrobiales</taxon>
        <taxon>Ancalomicrobiaceae</taxon>
        <taxon>Methyloraptor</taxon>
    </lineage>
</organism>
<keyword evidence="4 7" id="KW-0812">Transmembrane</keyword>
<name>A0AAU7X9T7_9HYPH</name>
<comment type="similarity">
    <text evidence="2">Belongs to the DoxX family.</text>
</comment>
<feature type="transmembrane region" description="Helical" evidence="7">
    <location>
        <begin position="12"/>
        <end position="35"/>
    </location>
</feature>
<evidence type="ECO:0000256" key="3">
    <source>
        <dbReference type="ARBA" id="ARBA00022475"/>
    </source>
</evidence>
<evidence type="ECO:0000313" key="8">
    <source>
        <dbReference type="EMBL" id="XBY44605.1"/>
    </source>
</evidence>
<feature type="transmembrane region" description="Helical" evidence="7">
    <location>
        <begin position="47"/>
        <end position="68"/>
    </location>
</feature>
<dbReference type="KEGG" id="mflg:ABS361_21830"/>
<dbReference type="AlphaFoldDB" id="A0AAU7X9T7"/>
<dbReference type="InterPro" id="IPR032808">
    <property type="entry name" value="DoxX"/>
</dbReference>
<feature type="transmembrane region" description="Helical" evidence="7">
    <location>
        <begin position="75"/>
        <end position="97"/>
    </location>
</feature>
<evidence type="ECO:0000256" key="1">
    <source>
        <dbReference type="ARBA" id="ARBA00004651"/>
    </source>
</evidence>
<dbReference type="Pfam" id="PF07681">
    <property type="entry name" value="DoxX"/>
    <property type="match status" value="1"/>
</dbReference>
<dbReference type="RefSeq" id="WP_407049697.1">
    <property type="nucleotide sequence ID" value="NZ_CP158568.1"/>
</dbReference>
<keyword evidence="5 7" id="KW-1133">Transmembrane helix</keyword>
<dbReference type="InterPro" id="IPR051907">
    <property type="entry name" value="DoxX-like_oxidoreductase"/>
</dbReference>
<gene>
    <name evidence="8" type="ORF">ABS361_21830</name>
</gene>
<evidence type="ECO:0000256" key="6">
    <source>
        <dbReference type="ARBA" id="ARBA00023136"/>
    </source>
</evidence>
<evidence type="ECO:0000256" key="4">
    <source>
        <dbReference type="ARBA" id="ARBA00022692"/>
    </source>
</evidence>
<accession>A0AAU7X9T7</accession>
<dbReference type="PANTHER" id="PTHR33452:SF1">
    <property type="entry name" value="INNER MEMBRANE PROTEIN YPHA-RELATED"/>
    <property type="match status" value="1"/>
</dbReference>
<dbReference type="GO" id="GO:0005886">
    <property type="term" value="C:plasma membrane"/>
    <property type="evidence" value="ECO:0007669"/>
    <property type="project" value="UniProtKB-SubCell"/>
</dbReference>
<keyword evidence="3" id="KW-1003">Cell membrane</keyword>
<feature type="transmembrane region" description="Helical" evidence="7">
    <location>
        <begin position="109"/>
        <end position="128"/>
    </location>
</feature>
<evidence type="ECO:0000256" key="5">
    <source>
        <dbReference type="ARBA" id="ARBA00022989"/>
    </source>
</evidence>
<protein>
    <submittedName>
        <fullName evidence="8">DoxX family protein</fullName>
    </submittedName>
</protein>
<comment type="subcellular location">
    <subcellularLocation>
        <location evidence="1">Cell membrane</location>
        <topology evidence="1">Multi-pass membrane protein</topology>
    </subcellularLocation>
</comment>
<evidence type="ECO:0000256" key="2">
    <source>
        <dbReference type="ARBA" id="ARBA00006679"/>
    </source>
</evidence>
<evidence type="ECO:0000256" key="7">
    <source>
        <dbReference type="SAM" id="Phobius"/>
    </source>
</evidence>
<proteinExistence type="inferred from homology"/>